<organism evidence="2 3">
    <name type="scientific">Thermobaculum terrenum (strain ATCC BAA-798 / CCMEE 7001 / YNP1)</name>
    <dbReference type="NCBI Taxonomy" id="525904"/>
    <lineage>
        <taxon>Bacteria</taxon>
        <taxon>Bacillati</taxon>
        <taxon>Chloroflexota</taxon>
        <taxon>Chloroflexia</taxon>
        <taxon>Candidatus Thermobaculales</taxon>
        <taxon>Candidatus Thermobaculaceae</taxon>
        <taxon>Thermobaculum</taxon>
    </lineage>
</organism>
<dbReference type="PROSITE" id="PS51464">
    <property type="entry name" value="SIS"/>
    <property type="match status" value="1"/>
</dbReference>
<dbReference type="Proteomes" id="UP000000323">
    <property type="component" value="Chromosome 1"/>
</dbReference>
<feature type="domain" description="SIS" evidence="1">
    <location>
        <begin position="31"/>
        <end position="191"/>
    </location>
</feature>
<dbReference type="GO" id="GO:1901135">
    <property type="term" value="P:carbohydrate derivative metabolic process"/>
    <property type="evidence" value="ECO:0007669"/>
    <property type="project" value="InterPro"/>
</dbReference>
<dbReference type="InterPro" id="IPR046348">
    <property type="entry name" value="SIS_dom_sf"/>
</dbReference>
<dbReference type="GO" id="GO:0097367">
    <property type="term" value="F:carbohydrate derivative binding"/>
    <property type="evidence" value="ECO:0007669"/>
    <property type="project" value="InterPro"/>
</dbReference>
<dbReference type="OrthoDB" id="9781311at2"/>
<proteinExistence type="predicted"/>
<protein>
    <submittedName>
        <fullName evidence="2">Sugar isomerase (SIS)</fullName>
    </submittedName>
</protein>
<dbReference type="PANTHER" id="PTHR30390:SF8">
    <property type="entry name" value="SUGAR ISOMERASE (SIS)"/>
    <property type="match status" value="1"/>
</dbReference>
<evidence type="ECO:0000259" key="1">
    <source>
        <dbReference type="PROSITE" id="PS51464"/>
    </source>
</evidence>
<keyword evidence="2" id="KW-0413">Isomerase</keyword>
<evidence type="ECO:0000313" key="3">
    <source>
        <dbReference type="Proteomes" id="UP000000323"/>
    </source>
</evidence>
<accession>D1CDS0</accession>
<evidence type="ECO:0000313" key="2">
    <source>
        <dbReference type="EMBL" id="ACZ41076.1"/>
    </source>
</evidence>
<dbReference type="eggNOG" id="COG0279">
    <property type="taxonomic scope" value="Bacteria"/>
</dbReference>
<dbReference type="InterPro" id="IPR035461">
    <property type="entry name" value="GmhA/DiaA"/>
</dbReference>
<dbReference type="CDD" id="cd05006">
    <property type="entry name" value="SIS_GmhA"/>
    <property type="match status" value="1"/>
</dbReference>
<dbReference type="AlphaFoldDB" id="D1CDS0"/>
<name>D1CDS0_THET1</name>
<dbReference type="STRING" id="525904.Tter_0154"/>
<sequence>MIDTIKDYWNGITGSIRKVDLKAIEAAAWEIISCHNSGNNIYIVGNGGSAATASHFACDLSKGARVPGQTPFRVLSLTDNMSLVTAWANDSSFEHVFAEQLRPMIRQGDLLIVISASGNSPNVVFAAQVARDLGARVLGLTGKDGGKLRNIANLTITVPTEHIEQVEDAHLVMAHCICFSIREYLTNKTIKIEDSALQQVFQANI</sequence>
<dbReference type="InterPro" id="IPR001347">
    <property type="entry name" value="SIS_dom"/>
</dbReference>
<dbReference type="Gene3D" id="3.40.50.10490">
    <property type="entry name" value="Glucose-6-phosphate isomerase like protein, domain 1"/>
    <property type="match status" value="1"/>
</dbReference>
<dbReference type="GO" id="GO:0016853">
    <property type="term" value="F:isomerase activity"/>
    <property type="evidence" value="ECO:0007669"/>
    <property type="project" value="UniProtKB-KW"/>
</dbReference>
<dbReference type="InterPro" id="IPR050099">
    <property type="entry name" value="SIS_GmhA/DiaA_subfam"/>
</dbReference>
<dbReference type="RefSeq" id="WP_012874111.1">
    <property type="nucleotide sequence ID" value="NC_013525.1"/>
</dbReference>
<dbReference type="SUPFAM" id="SSF53697">
    <property type="entry name" value="SIS domain"/>
    <property type="match status" value="1"/>
</dbReference>
<keyword evidence="3" id="KW-1185">Reference proteome</keyword>
<gene>
    <name evidence="2" type="ordered locus">Tter_0154</name>
</gene>
<dbReference type="HOGENOM" id="CLU_080999_1_1_0"/>
<dbReference type="KEGG" id="ttr:Tter_0154"/>
<dbReference type="EMBL" id="CP001825">
    <property type="protein sequence ID" value="ACZ41076.1"/>
    <property type="molecule type" value="Genomic_DNA"/>
</dbReference>
<dbReference type="PANTHER" id="PTHR30390">
    <property type="entry name" value="SEDOHEPTULOSE 7-PHOSPHATE ISOMERASE / DNAA INITIATOR-ASSOCIATING FACTOR FOR REPLICATION INITIATION"/>
    <property type="match status" value="1"/>
</dbReference>
<dbReference type="Pfam" id="PF13580">
    <property type="entry name" value="SIS_2"/>
    <property type="match status" value="1"/>
</dbReference>
<reference evidence="3" key="1">
    <citation type="journal article" date="2010" name="Stand. Genomic Sci.">
        <title>Complete genome sequence of 'Thermobaculum terrenum' type strain (YNP1).</title>
        <authorList>
            <person name="Kiss H."/>
            <person name="Cleland D."/>
            <person name="Lapidus A."/>
            <person name="Lucas S."/>
            <person name="Glavina Del Rio T."/>
            <person name="Nolan M."/>
            <person name="Tice H."/>
            <person name="Han C."/>
            <person name="Goodwin L."/>
            <person name="Pitluck S."/>
            <person name="Liolios K."/>
            <person name="Ivanova N."/>
            <person name="Mavromatis K."/>
            <person name="Ovchinnikova G."/>
            <person name="Pati A."/>
            <person name="Chen A."/>
            <person name="Palaniappan K."/>
            <person name="Land M."/>
            <person name="Hauser L."/>
            <person name="Chang Y."/>
            <person name="Jeffries C."/>
            <person name="Lu M."/>
            <person name="Brettin T."/>
            <person name="Detter J."/>
            <person name="Goker M."/>
            <person name="Tindall B."/>
            <person name="Beck B."/>
            <person name="McDermott T."/>
            <person name="Woyke T."/>
            <person name="Bristow J."/>
            <person name="Eisen J."/>
            <person name="Markowitz V."/>
            <person name="Hugenholtz P."/>
            <person name="Kyrpides N."/>
            <person name="Klenk H."/>
            <person name="Cheng J."/>
        </authorList>
    </citation>
    <scope>NUCLEOTIDE SEQUENCE [LARGE SCALE GENOMIC DNA]</scope>
    <source>
        <strain evidence="3">ATCC BAA-798 / YNP1</strain>
    </source>
</reference>